<proteinExistence type="predicted"/>
<dbReference type="AlphaFoldDB" id="A0A9P5D7N9"/>
<accession>A0A9P5D7N9</accession>
<feature type="region of interest" description="Disordered" evidence="1">
    <location>
        <begin position="241"/>
        <end position="439"/>
    </location>
</feature>
<gene>
    <name evidence="2" type="ORF">GMORB2_5365</name>
</gene>
<dbReference type="Proteomes" id="UP000749293">
    <property type="component" value="Unassembled WGS sequence"/>
</dbReference>
<dbReference type="RefSeq" id="XP_035323351.1">
    <property type="nucleotide sequence ID" value="XM_035467339.1"/>
</dbReference>
<feature type="compositionally biased region" description="Polar residues" evidence="1">
    <location>
        <begin position="402"/>
        <end position="411"/>
    </location>
</feature>
<evidence type="ECO:0000313" key="2">
    <source>
        <dbReference type="EMBL" id="KAF4124699.1"/>
    </source>
</evidence>
<feature type="compositionally biased region" description="Basic residues" evidence="1">
    <location>
        <begin position="1"/>
        <end position="24"/>
    </location>
</feature>
<comment type="caution">
    <text evidence="2">The sequence shown here is derived from an EMBL/GenBank/DDBJ whole genome shotgun (WGS) entry which is preliminary data.</text>
</comment>
<evidence type="ECO:0000313" key="3">
    <source>
        <dbReference type="Proteomes" id="UP000749293"/>
    </source>
</evidence>
<organism evidence="2 3">
    <name type="scientific">Geosmithia morbida</name>
    <dbReference type="NCBI Taxonomy" id="1094350"/>
    <lineage>
        <taxon>Eukaryota</taxon>
        <taxon>Fungi</taxon>
        <taxon>Dikarya</taxon>
        <taxon>Ascomycota</taxon>
        <taxon>Pezizomycotina</taxon>
        <taxon>Sordariomycetes</taxon>
        <taxon>Hypocreomycetidae</taxon>
        <taxon>Hypocreales</taxon>
        <taxon>Bionectriaceae</taxon>
        <taxon>Geosmithia</taxon>
    </lineage>
</organism>
<evidence type="ECO:0000256" key="1">
    <source>
        <dbReference type="SAM" id="MobiDB-lite"/>
    </source>
</evidence>
<dbReference type="EMBL" id="JAANYQ010000004">
    <property type="protein sequence ID" value="KAF4124699.1"/>
    <property type="molecule type" value="Genomic_DNA"/>
</dbReference>
<name>A0A9P5D7N9_9HYPO</name>
<feature type="region of interest" description="Disordered" evidence="1">
    <location>
        <begin position="1"/>
        <end position="31"/>
    </location>
</feature>
<keyword evidence="3" id="KW-1185">Reference proteome</keyword>
<feature type="region of interest" description="Disordered" evidence="1">
    <location>
        <begin position="183"/>
        <end position="213"/>
    </location>
</feature>
<sequence>MAEHSKKLRRPPKRHRKHAQKPKRTSTEVAAAVAKKKEKRLSTASAVSAASSIMTAGNCTDADKLYAWLGRKTGVTYESHTSSQAQLKREKQERYEQKGELIRQVEQLRASDDQDERARIGDDLVERIARLVDGAVASSAREAARTLSVLDGVKAFRRDRHQYKRMLQRNLELESRMNYMEQGLRAGGGDDDSDLAGRGRAGSDRPGSVDRQLMHVNLKSLRRVSEAEDGYLAVYSQGYEEGYKGGMEDGTAKADREMERRERVARILGPKDRGTQTDRPRPRPPTAPPASRPSRESHVSSPSDRMSDPELEVRPLSLRSSTGRDPATGASGTDDINDGMSDLGHGALLTPIGPPPAMDVDVRSSRRRRGEPQEFPEPPSPQDTVPSPPWDDSDEGDRDALHSSTTITNGHPTAYGAQGYSNSNSNNEEDGEGEGGSCDPSIDVVTAGAVGAGCVGKFWECDTVVVVVGLEVYRGIACGHFGLEVARSGCR</sequence>
<feature type="compositionally biased region" description="Pro residues" evidence="1">
    <location>
        <begin position="375"/>
        <end position="389"/>
    </location>
</feature>
<reference evidence="2" key="1">
    <citation type="submission" date="2020-03" db="EMBL/GenBank/DDBJ databases">
        <title>Site-based positive gene gene selection in Geosmithia morbida across the United States reveals a broad range of putative effectors and factors for local host and environmental adapation.</title>
        <authorList>
            <person name="Onufrak A."/>
            <person name="Murdoch R.W."/>
            <person name="Gazis R."/>
            <person name="Huff M."/>
            <person name="Staton M."/>
            <person name="Klingeman W."/>
            <person name="Hadziabdic D."/>
        </authorList>
    </citation>
    <scope>NUCLEOTIDE SEQUENCE</scope>
    <source>
        <strain evidence="2">1262</strain>
    </source>
</reference>
<feature type="compositionally biased region" description="Basic and acidic residues" evidence="1">
    <location>
        <begin position="241"/>
        <end position="281"/>
    </location>
</feature>
<protein>
    <submittedName>
        <fullName evidence="2">Uncharacterized protein</fullName>
    </submittedName>
</protein>
<dbReference type="GeneID" id="55971593"/>